<feature type="binding site" evidence="1">
    <location>
        <position position="125"/>
    </location>
    <ligand>
        <name>substrate</name>
    </ligand>
</feature>
<dbReference type="Gene3D" id="3.50.30.40">
    <property type="entry name" value="Ribonuclease E inhibitor RraA/RraA-like"/>
    <property type="match status" value="1"/>
</dbReference>
<dbReference type="OrthoDB" id="1476984at2759"/>
<dbReference type="GO" id="GO:0047443">
    <property type="term" value="F:4-hydroxy-4-methyl-2-oxoglutarate aldolase activity"/>
    <property type="evidence" value="ECO:0007669"/>
    <property type="project" value="TreeGrafter"/>
</dbReference>
<dbReference type="InterPro" id="IPR036704">
    <property type="entry name" value="RraA/RraA-like_sf"/>
</dbReference>
<keyword evidence="3" id="KW-1185">Reference proteome</keyword>
<dbReference type="STRING" id="1230905.A0A1G4JLK3"/>
<dbReference type="Pfam" id="PF03737">
    <property type="entry name" value="RraA-like"/>
    <property type="match status" value="1"/>
</dbReference>
<evidence type="ECO:0000256" key="1">
    <source>
        <dbReference type="PIRSR" id="PIRSR605493-1"/>
    </source>
</evidence>
<accession>A0A1G4JLK3</accession>
<dbReference type="GO" id="GO:0008948">
    <property type="term" value="F:oxaloacetate decarboxylase activity"/>
    <property type="evidence" value="ECO:0007669"/>
    <property type="project" value="TreeGrafter"/>
</dbReference>
<dbReference type="PANTHER" id="PTHR33254">
    <property type="entry name" value="4-HYDROXY-4-METHYL-2-OXOGLUTARATE ALDOLASE 3-RELATED"/>
    <property type="match status" value="1"/>
</dbReference>
<dbReference type="AlphaFoldDB" id="A0A1G4JLK3"/>
<evidence type="ECO:0000313" key="3">
    <source>
        <dbReference type="Proteomes" id="UP000191024"/>
    </source>
</evidence>
<dbReference type="SUPFAM" id="SSF89562">
    <property type="entry name" value="RraA-like"/>
    <property type="match status" value="1"/>
</dbReference>
<gene>
    <name evidence="2" type="ORF">LAMI_0E06040G</name>
</gene>
<organism evidence="2 3">
    <name type="scientific">Lachancea mirantina</name>
    <dbReference type="NCBI Taxonomy" id="1230905"/>
    <lineage>
        <taxon>Eukaryota</taxon>
        <taxon>Fungi</taxon>
        <taxon>Dikarya</taxon>
        <taxon>Ascomycota</taxon>
        <taxon>Saccharomycotina</taxon>
        <taxon>Saccharomycetes</taxon>
        <taxon>Saccharomycetales</taxon>
        <taxon>Saccharomycetaceae</taxon>
        <taxon>Lachancea</taxon>
    </lineage>
</organism>
<name>A0A1G4JLK3_9SACH</name>
<protein>
    <submittedName>
        <fullName evidence="2">LAMI_0E06040g1_1</fullName>
    </submittedName>
</protein>
<feature type="binding site" evidence="1">
    <location>
        <position position="126"/>
    </location>
    <ligand>
        <name>Mg(2+)</name>
        <dbReference type="ChEBI" id="CHEBI:18420"/>
    </ligand>
</feature>
<keyword evidence="1" id="KW-0460">Magnesium</keyword>
<comment type="cofactor">
    <cofactor evidence="1">
        <name>Mg(2+)</name>
        <dbReference type="ChEBI" id="CHEBI:18420"/>
    </cofactor>
</comment>
<dbReference type="CDD" id="cd16841">
    <property type="entry name" value="RraA_family"/>
    <property type="match status" value="1"/>
</dbReference>
<evidence type="ECO:0000313" key="2">
    <source>
        <dbReference type="EMBL" id="SCU91475.1"/>
    </source>
</evidence>
<dbReference type="InterPro" id="IPR005493">
    <property type="entry name" value="RraA/RraA-like"/>
</dbReference>
<dbReference type="EMBL" id="LT598465">
    <property type="protein sequence ID" value="SCU91475.1"/>
    <property type="molecule type" value="Genomic_DNA"/>
</dbReference>
<dbReference type="GO" id="GO:0046872">
    <property type="term" value="F:metal ion binding"/>
    <property type="evidence" value="ECO:0007669"/>
    <property type="project" value="UniProtKB-KW"/>
</dbReference>
<proteinExistence type="predicted"/>
<reference evidence="2 3" key="1">
    <citation type="submission" date="2016-03" db="EMBL/GenBank/DDBJ databases">
        <authorList>
            <person name="Devillers H."/>
        </authorList>
    </citation>
    <scope>NUCLEOTIDE SEQUENCE [LARGE SCALE GENOMIC DNA]</scope>
    <source>
        <strain evidence="2">CBS 11717</strain>
    </source>
</reference>
<feature type="binding site" evidence="1">
    <location>
        <begin position="103"/>
        <end position="106"/>
    </location>
    <ligand>
        <name>substrate</name>
    </ligand>
</feature>
<keyword evidence="1" id="KW-0479">Metal-binding</keyword>
<sequence length="237" mass="26121">MNSMNLETDFSQFSTCDISDGLLNKYGLAEGGFLPNLTRWSGSESITNFGRAFTVLFAPKEDPRPEVNYIDEIPSGSCLTIALTLPLQLECAPFVRIPQALYGGLMTTRANYLRAAFTVVFGRIRDLEEHRALNYPTFSYGLGTCAAKMAVKPVEVNVPLSIITGEGQIQMIHPGDYMIGDAHGIVRIPMQDVLVQDLVEYVRKSKEVDELVAQDIRDGKPAKASQKARRAVLASFV</sequence>
<dbReference type="PANTHER" id="PTHR33254:SF28">
    <property type="entry name" value="4-HYDROXY-4-METHYL-2-OXOGLUTARATE ALDOLASE"/>
    <property type="match status" value="1"/>
</dbReference>
<dbReference type="Proteomes" id="UP000191024">
    <property type="component" value="Chromosome E"/>
</dbReference>